<name>A0A0N7H0S4_PSEFL</name>
<reference evidence="3" key="1">
    <citation type="submission" date="2015-09" db="EMBL/GenBank/DDBJ databases">
        <title>Whole genome sequence of Pseudomonas fluorescens FW300-N2E3.</title>
        <authorList>
            <person name="Ray J."/>
            <person name="Melnyk R."/>
            <person name="Deutschbauer A."/>
        </authorList>
    </citation>
    <scope>NUCLEOTIDE SEQUENCE [LARGE SCALE GENOMIC DNA]</scope>
    <source>
        <strain evidence="3">FW300-N2E3</strain>
    </source>
</reference>
<dbReference type="InterPro" id="IPR046673">
    <property type="entry name" value="ToxA_N"/>
</dbReference>
<evidence type="ECO:0000259" key="1">
    <source>
        <dbReference type="Pfam" id="PF20178"/>
    </source>
</evidence>
<evidence type="ECO:0000313" key="3">
    <source>
        <dbReference type="Proteomes" id="UP000066487"/>
    </source>
</evidence>
<proteinExistence type="predicted"/>
<gene>
    <name evidence="2" type="ORF">AO353_23825</name>
</gene>
<dbReference type="InterPro" id="IPR024079">
    <property type="entry name" value="MetalloPept_cat_dom_sf"/>
</dbReference>
<dbReference type="Pfam" id="PF20178">
    <property type="entry name" value="ToxA_N"/>
    <property type="match status" value="1"/>
</dbReference>
<protein>
    <recommendedName>
        <fullName evidence="1">Dermonecrotic toxin N-terminal domain-containing protein</fullName>
    </recommendedName>
</protein>
<sequence>MTDDSLPLFFPEALRDTRILSPRIRAMGFTLADLSWLRNVELATHALRSAQTSPMTVENVMLKAAGSDAEPLAGSFVMHPVPNGTQAILYTPYGGLQKFDDRQALLKALDDKLKNAAERKDLLCFLPISRRNALSTDNAFTLAGQVIDGLVFEDQARILKQCHRENVELMLQELSAIPTLTAMLNQLLNNALRKSFPRLDQSATHVSFFVESRAAGTTNTAIARHQVDSMPLSDALLRFYLHQTWPSGQVREFTNPLQPSSPVNPVHQYQWEQATKELAASLMPMLASLLQVYWATDVHTGVSRRDFFAQAMSDKARTDLLLKRQSAIISPEQSLALTALLDRESAIRNNAASDLKPEKIRIWEHREHFVELAGAMMLNSDSTAYLYTQSNGLQVLKDYADLKAIIQTMVTSAGHDDELYSLLTRQQRDVFLGFDKPEVSGVPMFGPVFHDMLDDIIAKQQHSITDALDTCRHSDGVIDVQALFDRALDVRGMLDNQLLATAITERWSTRPLISGDNRPSVVLADKAALSLKTIRSVQSSLEVKTAAQPSGSVEQQGTFLETIKTDLAHAMSVGIRGEAALRVSTKTLHADEKAIIDTVLNPDKPTRRQRQALHGFRPDAWSLTLECSNEPDLLPLANCFLLTERGGLDPSHSGRAILWTPGRGLETFSSVTSVKVELGRRLLDDEQRMLLLENIPRTQYRPHRTYTLGPFRLIERNMLQECQQSAIKQYLDARRHTHSLELPSSVVRADFEQHKQTPTPLNLQRAMQIAEGIVTQQSLPVWLGAAPESEVLRHVEILEQLRHSIESGKDYLHDVKPLTDYAREQLKALMTRQFPGASLDPDQLWVTPNLALAGPARTLTDFALSPTNTLQNTGFSIASKIAQTLPTALDASAVKRLLLQLDIKATYRQFLSDTLASDAPGVATRLLRFIKQLPWQLLLHAHTLKLQGKLSERGFGLVQQVLDMPDALARAAVTGANAIVRPLELIATEGAAAVKTLGLYLIGEPAAGPQILYAPYDKHLGITEYENEASVLSAINLPGALQDLLIRRLPDPYQATYKNLLAGSGTSDIRLASSPIEGNLLHQLFIDNKTLLSHMLDSQSQPAGQSDWEALKALFSKGLRYGIEFLPGKLALPRLLWESYTSFKQSAEALQDHHWRTALKTFINGVSQMATLGQLLHQPGASTVEPVVHNGPVVEKPFVATEITKVDLTSPSRTVLQSFEASAIELKKTGTKAVDGSYRDSTTRRKYAPVDGKVYQIEKFGVATRIVDDQRQGPYLQNRGTQWVLDPDLHSVHFGKAMSRLHNKYQSDLDARKQISIEAQGMEAIRQLYPERARMIVQSLDLARFYAFNSLHNLAQLKVATSGTRLDGFLKAFFDVPTIDRAILDKIKATIVPLCKALVDPTLDRLDSKRFVVGSNRYPEDGLIAFVLDDDQQQKVHFTEKFFDQNLHHYNHVLTEPFDVVAHAQAATLIHEFSHLFSSTLDIAYLEARRPFSDLISTITTQASQLKQDQEQFQREALSMHTPVDELFAYWNSTQKTWQDLDDIPAAKHLSGQIKTITGTSNLSEARRVFRDRASADRRIDTILRNADSVARLVCEMGRQLDPVPLAEN</sequence>
<dbReference type="RefSeq" id="WP_054597184.1">
    <property type="nucleotide sequence ID" value="NZ_CP012830.1"/>
</dbReference>
<dbReference type="GO" id="GO:0008237">
    <property type="term" value="F:metallopeptidase activity"/>
    <property type="evidence" value="ECO:0007669"/>
    <property type="project" value="InterPro"/>
</dbReference>
<reference evidence="2 3" key="2">
    <citation type="journal article" date="2018" name="Nature">
        <title>Mutant phenotypes for thousands of bacterial genes of unknown function.</title>
        <authorList>
            <person name="Price M.N."/>
            <person name="Wetmore K.M."/>
            <person name="Waters R.J."/>
            <person name="Callaghan M."/>
            <person name="Ray J."/>
            <person name="Liu H."/>
            <person name="Kuehl J.V."/>
            <person name="Melnyk R.A."/>
            <person name="Lamson J.S."/>
            <person name="Suh Y."/>
            <person name="Carlson H.K."/>
            <person name="Esquivel Z."/>
            <person name="Sadeeshkumar H."/>
            <person name="Chakraborty R."/>
            <person name="Zane G.M."/>
            <person name="Rubin B.E."/>
            <person name="Wall J.D."/>
            <person name="Visel A."/>
            <person name="Bristow J."/>
            <person name="Blow M.J."/>
            <person name="Arkin A.P."/>
            <person name="Deutschbauer A.M."/>
        </authorList>
    </citation>
    <scope>NUCLEOTIDE SEQUENCE [LARGE SCALE GENOMIC DNA]</scope>
    <source>
        <strain evidence="2 3">FW300-N2E3</strain>
    </source>
</reference>
<feature type="domain" description="Dermonecrotic toxin N-terminal" evidence="1">
    <location>
        <begin position="816"/>
        <end position="1033"/>
    </location>
</feature>
<accession>A0A0N7H0S4</accession>
<evidence type="ECO:0000313" key="2">
    <source>
        <dbReference type="EMBL" id="ALI03948.1"/>
    </source>
</evidence>
<organism evidence="2 3">
    <name type="scientific">Pseudomonas fluorescens</name>
    <dbReference type="NCBI Taxonomy" id="294"/>
    <lineage>
        <taxon>Bacteria</taxon>
        <taxon>Pseudomonadati</taxon>
        <taxon>Pseudomonadota</taxon>
        <taxon>Gammaproteobacteria</taxon>
        <taxon>Pseudomonadales</taxon>
        <taxon>Pseudomonadaceae</taxon>
        <taxon>Pseudomonas</taxon>
    </lineage>
</organism>
<dbReference type="EMBL" id="CP012830">
    <property type="protein sequence ID" value="ALI03948.1"/>
    <property type="molecule type" value="Genomic_DNA"/>
</dbReference>
<dbReference type="Gene3D" id="3.40.390.10">
    <property type="entry name" value="Collagenase (Catalytic Domain)"/>
    <property type="match status" value="1"/>
</dbReference>
<dbReference type="Proteomes" id="UP000066487">
    <property type="component" value="Chromosome"/>
</dbReference>